<dbReference type="SUPFAM" id="SSF55347">
    <property type="entry name" value="Glyceraldehyde-3-phosphate dehydrogenase-like, C-terminal domain"/>
    <property type="match status" value="1"/>
</dbReference>
<dbReference type="Gene3D" id="3.40.50.720">
    <property type="entry name" value="NAD(P)-binding Rossmann-like Domain"/>
    <property type="match status" value="1"/>
</dbReference>
<dbReference type="PANTHER" id="PTHR46368">
    <property type="match status" value="1"/>
</dbReference>
<evidence type="ECO:0000313" key="3">
    <source>
        <dbReference type="EMBL" id="TQV73906.1"/>
    </source>
</evidence>
<dbReference type="RefSeq" id="WP_142942613.1">
    <property type="nucleotide sequence ID" value="NZ_VIKR01000003.1"/>
</dbReference>
<dbReference type="Proteomes" id="UP000317839">
    <property type="component" value="Unassembled WGS sequence"/>
</dbReference>
<dbReference type="GO" id="GO:0000166">
    <property type="term" value="F:nucleotide binding"/>
    <property type="evidence" value="ECO:0007669"/>
    <property type="project" value="InterPro"/>
</dbReference>
<evidence type="ECO:0000259" key="1">
    <source>
        <dbReference type="Pfam" id="PF01408"/>
    </source>
</evidence>
<dbReference type="EMBL" id="VIKR01000003">
    <property type="protein sequence ID" value="TQV73906.1"/>
    <property type="molecule type" value="Genomic_DNA"/>
</dbReference>
<comment type="caution">
    <text evidence="3">The sequence shown here is derived from an EMBL/GenBank/DDBJ whole genome shotgun (WGS) entry which is preliminary data.</text>
</comment>
<dbReference type="PANTHER" id="PTHR46368:SF4">
    <property type="entry name" value="OS10G0403700 PROTEIN"/>
    <property type="match status" value="1"/>
</dbReference>
<feature type="domain" description="Gfo/Idh/MocA-like oxidoreductase N-terminal" evidence="1">
    <location>
        <begin position="5"/>
        <end position="118"/>
    </location>
</feature>
<dbReference type="Pfam" id="PF01408">
    <property type="entry name" value="GFO_IDH_MocA"/>
    <property type="match status" value="1"/>
</dbReference>
<name>A0A545T9L9_9GAMM</name>
<dbReference type="InterPro" id="IPR000683">
    <property type="entry name" value="Gfo/Idh/MocA-like_OxRdtase_N"/>
</dbReference>
<dbReference type="Gene3D" id="3.30.360.10">
    <property type="entry name" value="Dihydrodipicolinate Reductase, domain 2"/>
    <property type="match status" value="1"/>
</dbReference>
<sequence>MSKLRLGIVGSGMIAGVIANAVRQVESIELVAVASRRPISAKAFAEEHGIDQVFDTWQEMLASSVIDAIYVATPTASKEEIAIYGAQNKKHLLVDKPFASFESLENIIKAAKANAVSFMDATHFTHNPRTKTLNNLMQEEIGAPQAVRTSFFFPFMDRNNIRFNIEKEPTGAVGDMTWYSMRAIAEYLKPTVPVKTVSGGIVRDEETNAVIRGSGVLVFEDGKSSTFDFGYNAGTCLMDLDVLGHEGVFSMSDFVLDWKNGFAFDNQEHVIGFTKRTGMQLPKEHKYIEADSSFPQSVYMMKNFADLTANAKSKENVQAQHLALLTQQLLDKYWEAVA</sequence>
<protein>
    <submittedName>
        <fullName evidence="3">Gfo/Idh/MocA family oxidoreductase</fullName>
    </submittedName>
</protein>
<organism evidence="3 4">
    <name type="scientific">Aliikangiella marina</name>
    <dbReference type="NCBI Taxonomy" id="1712262"/>
    <lineage>
        <taxon>Bacteria</taxon>
        <taxon>Pseudomonadati</taxon>
        <taxon>Pseudomonadota</taxon>
        <taxon>Gammaproteobacteria</taxon>
        <taxon>Oceanospirillales</taxon>
        <taxon>Pleioneaceae</taxon>
        <taxon>Aliikangiella</taxon>
    </lineage>
</organism>
<gene>
    <name evidence="3" type="ORF">FLL45_13660</name>
</gene>
<feature type="domain" description="GFO/IDH/MocA-like oxidoreductase" evidence="2">
    <location>
        <begin position="138"/>
        <end position="249"/>
    </location>
</feature>
<dbReference type="Pfam" id="PF22725">
    <property type="entry name" value="GFO_IDH_MocA_C3"/>
    <property type="match status" value="1"/>
</dbReference>
<dbReference type="OrthoDB" id="9774191at2"/>
<evidence type="ECO:0000313" key="4">
    <source>
        <dbReference type="Proteomes" id="UP000317839"/>
    </source>
</evidence>
<dbReference type="SUPFAM" id="SSF51735">
    <property type="entry name" value="NAD(P)-binding Rossmann-fold domains"/>
    <property type="match status" value="1"/>
</dbReference>
<proteinExistence type="predicted"/>
<reference evidence="3 4" key="1">
    <citation type="submission" date="2019-06" db="EMBL/GenBank/DDBJ databases">
        <title>Draft genome of Aliikangiella marina GYP-15.</title>
        <authorList>
            <person name="Wang G."/>
        </authorList>
    </citation>
    <scope>NUCLEOTIDE SEQUENCE [LARGE SCALE GENOMIC DNA]</scope>
    <source>
        <strain evidence="3 4">GYP-15</strain>
    </source>
</reference>
<evidence type="ECO:0000259" key="2">
    <source>
        <dbReference type="Pfam" id="PF22725"/>
    </source>
</evidence>
<keyword evidence="4" id="KW-1185">Reference proteome</keyword>
<dbReference type="AlphaFoldDB" id="A0A545T9L9"/>
<dbReference type="InterPro" id="IPR036291">
    <property type="entry name" value="NAD(P)-bd_dom_sf"/>
</dbReference>
<dbReference type="InterPro" id="IPR055170">
    <property type="entry name" value="GFO_IDH_MocA-like_dom"/>
</dbReference>
<accession>A0A545T9L9</accession>